<dbReference type="GO" id="GO:0035556">
    <property type="term" value="P:intracellular signal transduction"/>
    <property type="evidence" value="ECO:0007669"/>
    <property type="project" value="InterPro"/>
</dbReference>
<dbReference type="EMBL" id="BMAR01000047">
    <property type="protein sequence ID" value="GFR51221.1"/>
    <property type="molecule type" value="Genomic_DNA"/>
</dbReference>
<reference evidence="12 13" key="1">
    <citation type="journal article" date="2021" name="Sci. Rep.">
        <title>Genome sequencing of the multicellular alga Astrephomene provides insights into convergent evolution of germ-soma differentiation.</title>
        <authorList>
            <person name="Yamashita S."/>
            <person name="Yamamoto K."/>
            <person name="Matsuzaki R."/>
            <person name="Suzuki S."/>
            <person name="Yamaguchi H."/>
            <person name="Hirooka S."/>
            <person name="Minakuchi Y."/>
            <person name="Miyagishima S."/>
            <person name="Kawachi M."/>
            <person name="Toyoda A."/>
            <person name="Nozaki H."/>
        </authorList>
    </citation>
    <scope>NUCLEOTIDE SEQUENCE [LARGE SCALE GENOMIC DNA]</scope>
    <source>
        <strain evidence="12 13">NIES-4017</strain>
    </source>
</reference>
<protein>
    <recommendedName>
        <fullName evidence="11">Guanylate cyclase domain-containing protein</fullName>
    </recommendedName>
</protein>
<dbReference type="SUPFAM" id="SSF55073">
    <property type="entry name" value="Nucleotide cyclase"/>
    <property type="match status" value="1"/>
</dbReference>
<evidence type="ECO:0000256" key="7">
    <source>
        <dbReference type="ARBA" id="ARBA00023239"/>
    </source>
</evidence>
<dbReference type="GO" id="GO:0001653">
    <property type="term" value="F:peptide receptor activity"/>
    <property type="evidence" value="ECO:0007669"/>
    <property type="project" value="TreeGrafter"/>
</dbReference>
<proteinExistence type="predicted"/>
<gene>
    <name evidence="12" type="ORF">Agub_g13595</name>
</gene>
<keyword evidence="5 9" id="KW-1133">Transmembrane helix</keyword>
<keyword evidence="4" id="KW-0547">Nucleotide-binding</keyword>
<organism evidence="12 13">
    <name type="scientific">Astrephomene gubernaculifera</name>
    <dbReference type="NCBI Taxonomy" id="47775"/>
    <lineage>
        <taxon>Eukaryota</taxon>
        <taxon>Viridiplantae</taxon>
        <taxon>Chlorophyta</taxon>
        <taxon>core chlorophytes</taxon>
        <taxon>Chlorophyceae</taxon>
        <taxon>CS clade</taxon>
        <taxon>Chlamydomonadales</taxon>
        <taxon>Astrephomenaceae</taxon>
        <taxon>Astrephomene</taxon>
    </lineage>
</organism>
<dbReference type="InterPro" id="IPR001054">
    <property type="entry name" value="A/G_cyclase"/>
</dbReference>
<evidence type="ECO:0000313" key="12">
    <source>
        <dbReference type="EMBL" id="GFR51221.1"/>
    </source>
</evidence>
<dbReference type="PROSITE" id="PS50125">
    <property type="entry name" value="GUANYLATE_CYCLASE_2"/>
    <property type="match status" value="1"/>
</dbReference>
<dbReference type="SUPFAM" id="SSF56112">
    <property type="entry name" value="Protein kinase-like (PK-like)"/>
    <property type="match status" value="1"/>
</dbReference>
<keyword evidence="3 10" id="KW-0732">Signal</keyword>
<dbReference type="InterPro" id="IPR011009">
    <property type="entry name" value="Kinase-like_dom_sf"/>
</dbReference>
<evidence type="ECO:0000256" key="4">
    <source>
        <dbReference type="ARBA" id="ARBA00022741"/>
    </source>
</evidence>
<dbReference type="GO" id="GO:0005886">
    <property type="term" value="C:plasma membrane"/>
    <property type="evidence" value="ECO:0007669"/>
    <property type="project" value="TreeGrafter"/>
</dbReference>
<evidence type="ECO:0000256" key="10">
    <source>
        <dbReference type="SAM" id="SignalP"/>
    </source>
</evidence>
<dbReference type="CDD" id="cd07302">
    <property type="entry name" value="CHD"/>
    <property type="match status" value="1"/>
</dbReference>
<evidence type="ECO:0000256" key="3">
    <source>
        <dbReference type="ARBA" id="ARBA00022729"/>
    </source>
</evidence>
<evidence type="ECO:0000256" key="9">
    <source>
        <dbReference type="SAM" id="Phobius"/>
    </source>
</evidence>
<evidence type="ECO:0000256" key="1">
    <source>
        <dbReference type="ARBA" id="ARBA00004167"/>
    </source>
</evidence>
<feature type="transmembrane region" description="Helical" evidence="9">
    <location>
        <begin position="467"/>
        <end position="492"/>
    </location>
</feature>
<dbReference type="InterPro" id="IPR029787">
    <property type="entry name" value="Nucleotide_cyclase"/>
</dbReference>
<dbReference type="InterPro" id="IPR028082">
    <property type="entry name" value="Peripla_BP_I"/>
</dbReference>
<dbReference type="Pfam" id="PF00211">
    <property type="entry name" value="Guanylate_cyc"/>
    <property type="match status" value="1"/>
</dbReference>
<feature type="signal peptide" evidence="10">
    <location>
        <begin position="1"/>
        <end position="21"/>
    </location>
</feature>
<dbReference type="PANTHER" id="PTHR11920:SF335">
    <property type="entry name" value="GUANYLATE CYCLASE"/>
    <property type="match status" value="1"/>
</dbReference>
<evidence type="ECO:0000256" key="6">
    <source>
        <dbReference type="ARBA" id="ARBA00023136"/>
    </source>
</evidence>
<dbReference type="GO" id="GO:0004016">
    <property type="term" value="F:adenylate cyclase activity"/>
    <property type="evidence" value="ECO:0007669"/>
    <property type="project" value="TreeGrafter"/>
</dbReference>
<dbReference type="InterPro" id="IPR028081">
    <property type="entry name" value="Leu-bd"/>
</dbReference>
<evidence type="ECO:0000259" key="11">
    <source>
        <dbReference type="PROSITE" id="PS50125"/>
    </source>
</evidence>
<dbReference type="Proteomes" id="UP001054857">
    <property type="component" value="Unassembled WGS sequence"/>
</dbReference>
<dbReference type="Gene3D" id="3.40.50.2300">
    <property type="match status" value="2"/>
</dbReference>
<dbReference type="Gene3D" id="3.30.70.1230">
    <property type="entry name" value="Nucleotide cyclase"/>
    <property type="match status" value="1"/>
</dbReference>
<dbReference type="SMART" id="SM00044">
    <property type="entry name" value="CYCc"/>
    <property type="match status" value="1"/>
</dbReference>
<comment type="subcellular location">
    <subcellularLocation>
        <location evidence="1">Membrane</location>
        <topology evidence="1">Single-pass membrane protein</topology>
    </subcellularLocation>
</comment>
<feature type="chain" id="PRO_5042248512" description="Guanylate cyclase domain-containing protein" evidence="10">
    <location>
        <begin position="22"/>
        <end position="1337"/>
    </location>
</feature>
<keyword evidence="13" id="KW-1185">Reference proteome</keyword>
<dbReference type="GO" id="GO:0004383">
    <property type="term" value="F:guanylate cyclase activity"/>
    <property type="evidence" value="ECO:0007669"/>
    <property type="project" value="TreeGrafter"/>
</dbReference>
<dbReference type="FunFam" id="3.30.70.1230:FF:000107">
    <property type="entry name" value="Guanylate cyclase"/>
    <property type="match status" value="1"/>
</dbReference>
<feature type="region of interest" description="Disordered" evidence="8">
    <location>
        <begin position="553"/>
        <end position="577"/>
    </location>
</feature>
<evidence type="ECO:0000313" key="13">
    <source>
        <dbReference type="Proteomes" id="UP001054857"/>
    </source>
</evidence>
<dbReference type="Gene3D" id="1.10.510.10">
    <property type="entry name" value="Transferase(Phosphotransferase) domain 1"/>
    <property type="match status" value="1"/>
</dbReference>
<keyword evidence="7" id="KW-0456">Lyase</keyword>
<keyword evidence="2 9" id="KW-0812">Transmembrane</keyword>
<feature type="region of interest" description="Disordered" evidence="8">
    <location>
        <begin position="1026"/>
        <end position="1060"/>
    </location>
</feature>
<accession>A0AAD3E016</accession>
<evidence type="ECO:0000256" key="8">
    <source>
        <dbReference type="SAM" id="MobiDB-lite"/>
    </source>
</evidence>
<evidence type="ECO:0000256" key="2">
    <source>
        <dbReference type="ARBA" id="ARBA00022692"/>
    </source>
</evidence>
<feature type="domain" description="Guanylate cyclase" evidence="11">
    <location>
        <begin position="1110"/>
        <end position="1242"/>
    </location>
</feature>
<evidence type="ECO:0000256" key="5">
    <source>
        <dbReference type="ARBA" id="ARBA00022989"/>
    </source>
</evidence>
<dbReference type="GO" id="GO:0000166">
    <property type="term" value="F:nucleotide binding"/>
    <property type="evidence" value="ECO:0007669"/>
    <property type="project" value="UniProtKB-KW"/>
</dbReference>
<dbReference type="GO" id="GO:0007168">
    <property type="term" value="P:receptor guanylyl cyclase signaling pathway"/>
    <property type="evidence" value="ECO:0007669"/>
    <property type="project" value="TreeGrafter"/>
</dbReference>
<comment type="caution">
    <text evidence="12">The sequence shown here is derived from an EMBL/GenBank/DDBJ whole genome shotgun (WGS) entry which is preliminary data.</text>
</comment>
<dbReference type="Pfam" id="PF13458">
    <property type="entry name" value="Peripla_BP_6"/>
    <property type="match status" value="1"/>
</dbReference>
<dbReference type="SUPFAM" id="SSF53822">
    <property type="entry name" value="Periplasmic binding protein-like I"/>
    <property type="match status" value="1"/>
</dbReference>
<dbReference type="PANTHER" id="PTHR11920">
    <property type="entry name" value="GUANYLYL CYCLASE"/>
    <property type="match status" value="1"/>
</dbReference>
<dbReference type="InterPro" id="IPR050401">
    <property type="entry name" value="Cyclic_nucleotide_synthase"/>
</dbReference>
<sequence length="1337" mass="143445">MLASVTFVVSLLSLLTPSAWSVRTLVLNVGAAVGRDGLCASIYDDIVLGYQYVFNKLDHQPTILLNDASGRQISLQLKLWLASHDCTDSGAASALQSLVNGKPLDPIAGVPGNPPVHVLLGGNGINAVQDALQANAASRLLLQCCTADDIVSKQSLPYVFSLLTPTSMSLPPVLRTMALRGIKRIAVVYPGELASHAQICLGALQQLTQLGGVRPGFGSVVVLNYTAAEAEATEFWQAAGSRIFEANADALIVCDEQQRASELTAALDTLGHHLSAVWLSAGDHIHDLPTVLSSNSKYALTTVQWLPELPYSDPLFGTAADYAAAFLNVTGQEATQTSAAASASGYVLLSALEQVISTCDLGLISEVNLSDSFMWDKGMLACPDPNNVGAVIKTNGQAALRDTLNTMTLDTFFGRVGFDAHHVNVHHQPIVAQVVNGKLVAVLPSDIAEVPLVMPIPRSGGHHKKTATFIVIVTLSCCLSLVVACLVVALLLRLPRRSSVAAGTEIEYEGIKVDIQPVLYKDGTSEPGEGVYRGSRVTLVVATELLQQLATAQDTAVEDREARTRVPPIPPAANSPTTRATCLDVMARTTENVAPAGPLSAAMQQHHVLTMPETTAGSPASSVNPVLGFLSRRRKKEISAALWRAMRLQHPYICPILGIVWEWPGLLEGGGSAPVIVRQWYEFGSLNRLLENKTVPLSLGTKAKIVQGVVETLMYLQAQEPPVMLGSIHASNIIVDKDFNPHLYLRVTDLDPECAPEVVQPPPARARSRRASLFMPQSSGPSQQGSRHLAHPQIQPLQGLQQAKLQPSQSSLMDLSTQNTTATIGALPLQSSLIHTSSGNVAAVPLHAMIRRSSTVDFNSKEASTFLEQHLLPKEQQSIITFGLLLCRIFAVAAFTGKDPWLKQQAKSDFLLTSDIDKLVTAAQGEVPTVLEEAVVELTHVCGALGELARSCITCAGQLAFSDILRTLEEQVFPALTATSRKSQQQSSSQQALPSAASMSASEQSKLGKLLTAMASMRLGRQQHYSVTGEEDFGKRKRLGSSGGRTAAGKHPSPAPPVEARQLSVPRWSKLGRTNHVTRDDLLFDIFPPKVASALQAGEAVQPERYECVSIFFSDVVGYTDLCSQLQPNEVMELMHRLYSRFDDIIRELDLFKVETVGDAYLAVGNLRYPQPDTHARLITRFAFAAVAAANSLPIHPGRPELGCVHIRVGLHCGPVVGSVVGTLNRRYCLFGDAVNTAARMEHNSEADRVHCSAAFAGLLQEQWPEGALVDSRGVRQIKGKGPMETFWVEERPPVSGGEIAAEGDADPDIATAGEGCYTAATDRSGGINALYDTFMV</sequence>
<keyword evidence="6 9" id="KW-0472">Membrane</keyword>
<name>A0AAD3E016_9CHLO</name>
<feature type="region of interest" description="Disordered" evidence="8">
    <location>
        <begin position="978"/>
        <end position="999"/>
    </location>
</feature>